<sequence length="272" mass="29061">MVPPGAARAAPSWLVAPTGCPRGLIRRVPRRRGLSRQRGAPGACSGVCRAVVVARAVPRAPSASGVPRAARCRLPVSSWLVAQFPAPLAVHVRGWGQGPLRECLLELCVHRPSARLGGWMHSSAGTHPDRPLPARPRLREDIGRAPCPPPHGGSAGGGGEEVLPAAKCARPPGADTYEPVCTFPRRRFRSAPDPTDKGHAHQGREELREQPTTGRWTATHRTGLGGPRKGRGELREQPRRDPQTAARSAGQDGSRTQQAPGAPRRHPVGRTR</sequence>
<evidence type="ECO:0000313" key="3">
    <source>
        <dbReference type="Proteomes" id="UP000181951"/>
    </source>
</evidence>
<feature type="region of interest" description="Disordered" evidence="1">
    <location>
        <begin position="120"/>
        <end position="272"/>
    </location>
</feature>
<dbReference type="EMBL" id="FODD01000056">
    <property type="protein sequence ID" value="SEO92474.1"/>
    <property type="molecule type" value="Genomic_DNA"/>
</dbReference>
<protein>
    <submittedName>
        <fullName evidence="2">Uncharacterized protein</fullName>
    </submittedName>
</protein>
<dbReference type="Proteomes" id="UP000181951">
    <property type="component" value="Unassembled WGS sequence"/>
</dbReference>
<feature type="compositionally biased region" description="Basic and acidic residues" evidence="1">
    <location>
        <begin position="127"/>
        <end position="143"/>
    </location>
</feature>
<accession>A0A1H8TPC8</accession>
<feature type="compositionally biased region" description="Polar residues" evidence="1">
    <location>
        <begin position="210"/>
        <end position="220"/>
    </location>
</feature>
<feature type="compositionally biased region" description="Basic residues" evidence="1">
    <location>
        <begin position="263"/>
        <end position="272"/>
    </location>
</feature>
<gene>
    <name evidence="2" type="ORF">SAMN05216267_105614</name>
</gene>
<keyword evidence="3" id="KW-1185">Reference proteome</keyword>
<feature type="compositionally biased region" description="Basic and acidic residues" evidence="1">
    <location>
        <begin position="194"/>
        <end position="209"/>
    </location>
</feature>
<feature type="compositionally biased region" description="Basic and acidic residues" evidence="1">
    <location>
        <begin position="230"/>
        <end position="242"/>
    </location>
</feature>
<evidence type="ECO:0000313" key="2">
    <source>
        <dbReference type="EMBL" id="SEO92474.1"/>
    </source>
</evidence>
<name>A0A1H8TPC8_9ACTN</name>
<dbReference type="AlphaFoldDB" id="A0A1H8TPC8"/>
<evidence type="ECO:0000256" key="1">
    <source>
        <dbReference type="SAM" id="MobiDB-lite"/>
    </source>
</evidence>
<proteinExistence type="predicted"/>
<reference evidence="2 3" key="1">
    <citation type="submission" date="2016-10" db="EMBL/GenBank/DDBJ databases">
        <authorList>
            <person name="de Groot N.N."/>
        </authorList>
    </citation>
    <scope>NUCLEOTIDE SEQUENCE [LARGE SCALE GENOMIC DNA]</scope>
    <source>
        <strain evidence="2 3">CGMCC 4.2026</strain>
    </source>
</reference>
<organism evidence="2 3">
    <name type="scientific">Actinacidiphila rubida</name>
    <dbReference type="NCBI Taxonomy" id="310780"/>
    <lineage>
        <taxon>Bacteria</taxon>
        <taxon>Bacillati</taxon>
        <taxon>Actinomycetota</taxon>
        <taxon>Actinomycetes</taxon>
        <taxon>Kitasatosporales</taxon>
        <taxon>Streptomycetaceae</taxon>
        <taxon>Actinacidiphila</taxon>
    </lineage>
</organism>
<dbReference type="STRING" id="310780.SAMN05216267_105614"/>